<evidence type="ECO:0000259" key="6">
    <source>
        <dbReference type="SMART" id="SM00271"/>
    </source>
</evidence>
<dbReference type="Proteomes" id="UP000838412">
    <property type="component" value="Chromosome 4"/>
</dbReference>
<dbReference type="PANTHER" id="PTHR44144:SF1">
    <property type="entry name" value="DNAJ HOMOLOG SUBFAMILY C MEMBER 9"/>
    <property type="match status" value="1"/>
</dbReference>
<dbReference type="SUPFAM" id="SSF46565">
    <property type="entry name" value="Chaperone J-domain"/>
    <property type="match status" value="1"/>
</dbReference>
<dbReference type="InterPro" id="IPR019786">
    <property type="entry name" value="Zinc_finger_PHD-type_CS"/>
</dbReference>
<evidence type="ECO:0000256" key="3">
    <source>
        <dbReference type="ARBA" id="ARBA00022833"/>
    </source>
</evidence>
<dbReference type="InterPro" id="IPR011011">
    <property type="entry name" value="Znf_FYVE_PHD"/>
</dbReference>
<evidence type="ECO:0000256" key="4">
    <source>
        <dbReference type="SAM" id="MobiDB-lite"/>
    </source>
</evidence>
<dbReference type="GO" id="GO:0005737">
    <property type="term" value="C:cytoplasm"/>
    <property type="evidence" value="ECO:0007669"/>
    <property type="project" value="TreeGrafter"/>
</dbReference>
<dbReference type="InterPro" id="IPR052594">
    <property type="entry name" value="J_domain-containing_protein"/>
</dbReference>
<feature type="region of interest" description="Disordered" evidence="4">
    <location>
        <begin position="749"/>
        <end position="808"/>
    </location>
</feature>
<name>A0A8J9ZUX3_BRALA</name>
<dbReference type="SUPFAM" id="SSF57903">
    <property type="entry name" value="FYVE/PHD zinc finger"/>
    <property type="match status" value="1"/>
</dbReference>
<evidence type="ECO:0000256" key="2">
    <source>
        <dbReference type="ARBA" id="ARBA00022771"/>
    </source>
</evidence>
<dbReference type="InterPro" id="IPR001623">
    <property type="entry name" value="DnaJ_domain"/>
</dbReference>
<evidence type="ECO:0000256" key="1">
    <source>
        <dbReference type="ARBA" id="ARBA00022723"/>
    </source>
</evidence>
<dbReference type="InterPro" id="IPR036514">
    <property type="entry name" value="SGNH_hydro_sf"/>
</dbReference>
<feature type="compositionally biased region" description="Polar residues" evidence="4">
    <location>
        <begin position="650"/>
        <end position="683"/>
    </location>
</feature>
<accession>A0A8J9ZUX3</accession>
<dbReference type="Gene3D" id="1.10.287.110">
    <property type="entry name" value="DnaJ domain"/>
    <property type="match status" value="1"/>
</dbReference>
<dbReference type="SMART" id="SM00249">
    <property type="entry name" value="PHD"/>
    <property type="match status" value="1"/>
</dbReference>
<dbReference type="GO" id="GO:0005634">
    <property type="term" value="C:nucleus"/>
    <property type="evidence" value="ECO:0007669"/>
    <property type="project" value="TreeGrafter"/>
</dbReference>
<dbReference type="InterPro" id="IPR013083">
    <property type="entry name" value="Znf_RING/FYVE/PHD"/>
</dbReference>
<keyword evidence="2" id="KW-0863">Zinc-finger</keyword>
<feature type="domain" description="J" evidence="6">
    <location>
        <begin position="10"/>
        <end position="73"/>
    </location>
</feature>
<dbReference type="PROSITE" id="PS01359">
    <property type="entry name" value="ZF_PHD_1"/>
    <property type="match status" value="1"/>
</dbReference>
<dbReference type="InterPro" id="IPR001965">
    <property type="entry name" value="Znf_PHD"/>
</dbReference>
<feature type="compositionally biased region" description="Polar residues" evidence="4">
    <location>
        <begin position="399"/>
        <end position="414"/>
    </location>
</feature>
<evidence type="ECO:0000313" key="7">
    <source>
        <dbReference type="EMBL" id="CAH1263825.1"/>
    </source>
</evidence>
<dbReference type="OrthoDB" id="10250354at2759"/>
<feature type="domain" description="Zinc finger PHD-type" evidence="5">
    <location>
        <begin position="205"/>
        <end position="258"/>
    </location>
</feature>
<evidence type="ECO:0000313" key="8">
    <source>
        <dbReference type="Proteomes" id="UP000838412"/>
    </source>
</evidence>
<dbReference type="InterPro" id="IPR036869">
    <property type="entry name" value="J_dom_sf"/>
</dbReference>
<keyword evidence="3" id="KW-0862">Zinc</keyword>
<proteinExistence type="predicted"/>
<dbReference type="PANTHER" id="PTHR44144">
    <property type="entry name" value="DNAJ HOMOLOG SUBFAMILY C MEMBER 9"/>
    <property type="match status" value="1"/>
</dbReference>
<dbReference type="Gene3D" id="3.40.50.1110">
    <property type="entry name" value="SGNH hydrolase"/>
    <property type="match status" value="1"/>
</dbReference>
<dbReference type="GO" id="GO:0031072">
    <property type="term" value="F:heat shock protein binding"/>
    <property type="evidence" value="ECO:0007669"/>
    <property type="project" value="TreeGrafter"/>
</dbReference>
<dbReference type="PRINTS" id="PR00625">
    <property type="entry name" value="JDOMAIN"/>
</dbReference>
<dbReference type="Pfam" id="PF00226">
    <property type="entry name" value="DnaJ"/>
    <property type="match status" value="1"/>
</dbReference>
<keyword evidence="1" id="KW-0479">Metal-binding</keyword>
<protein>
    <submittedName>
        <fullName evidence="7">Hypp2775 protein</fullName>
    </submittedName>
</protein>
<dbReference type="CDD" id="cd15489">
    <property type="entry name" value="PHD_SF"/>
    <property type="match status" value="1"/>
</dbReference>
<sequence length="859" mass="97374">MATDGKRSPDNLYSFLGVTSDATEGKIISAYKEKVKKYENAVKTTKDKRLLTAAGKNFSEVSKAFYVLSDSERRQQFDQTNEIAEPAKRDKKAKPDDSYFIQYNENCVTVHIPVGSVKQWIEMVETHYNMSAEDKGKHGHQLTAPFNDPDTNELLGTVTLHIYHTCKILVQGPACYLWTMYTFEKLEKSMASKCATAEVQCEDIVCRECERPGPEDAGVIQCNMCQNWFHYACTRVHEFLLHELIRNEESEFICNHCSFDSIIAESSESAKSRQQNDEEDETVPKITVGSHTRPTIDGNNNDGISMLQCSVDKLEAILTNRIVHENEKFEALSTRISQIDTLSSRISHIETLLCKTKDAPAEKVAKACDIDVLKRRINALESENKNLRNRITLLEQKSGRSTASQSGDLPQTPSIPREPETADKTAVPNIPTSNKFAALSDDSRAPEEQISDVPNHSNRQAQDKLHAEIVIVGDSNTRDIVPNILYPDKQVHKQSAMTIPEAIDTIQSTPYSNPKCIVYHVGTNDIKQERAANGVTENMRRLMVTTHDKFPDAAIVLSAIPPRNDRHLMETTNDVNAFLQILNQEVSYVSVTDNSNLEINGSIKQSLYKSDGYHLNRSGVKVLAANLKAAIHPTVGLGAYNRGRRGRNNTPQQMGNTAANQLPTRSPTFHQTPPSQASKTPWNGRQAPTPPQQTVREPWNRPAPTPPQQTVREPWNDRQAQTPYMGRRGIEPWNDNQATKTPMYNEWESIRPNSLGHTPPESLNMDHTGYNRGANQHTGRDHVPRRPGPAQRQPDRAMERWGPASEYNPRRRDQFPAYRGYDDLYMNWFPEDPSGPRHWFQPEPYRDYMWRRDYDFVGY</sequence>
<organism evidence="7 8">
    <name type="scientific">Branchiostoma lanceolatum</name>
    <name type="common">Common lancelet</name>
    <name type="synonym">Amphioxus lanceolatum</name>
    <dbReference type="NCBI Taxonomy" id="7740"/>
    <lineage>
        <taxon>Eukaryota</taxon>
        <taxon>Metazoa</taxon>
        <taxon>Chordata</taxon>
        <taxon>Cephalochordata</taxon>
        <taxon>Leptocardii</taxon>
        <taxon>Amphioxiformes</taxon>
        <taxon>Branchiostomatidae</taxon>
        <taxon>Branchiostoma</taxon>
    </lineage>
</organism>
<keyword evidence="8" id="KW-1185">Reference proteome</keyword>
<dbReference type="GO" id="GO:0008270">
    <property type="term" value="F:zinc ion binding"/>
    <property type="evidence" value="ECO:0007669"/>
    <property type="project" value="UniProtKB-KW"/>
</dbReference>
<dbReference type="CDD" id="cd06257">
    <property type="entry name" value="DnaJ"/>
    <property type="match status" value="1"/>
</dbReference>
<reference evidence="7" key="1">
    <citation type="submission" date="2022-01" db="EMBL/GenBank/DDBJ databases">
        <authorList>
            <person name="Braso-Vives M."/>
        </authorList>
    </citation>
    <scope>NUCLEOTIDE SEQUENCE</scope>
</reference>
<dbReference type="SUPFAM" id="SSF52266">
    <property type="entry name" value="SGNH hydrolase"/>
    <property type="match status" value="1"/>
</dbReference>
<feature type="region of interest" description="Disordered" evidence="4">
    <location>
        <begin position="394"/>
        <end position="462"/>
    </location>
</feature>
<dbReference type="AlphaFoldDB" id="A0A8J9ZUX3"/>
<dbReference type="SMART" id="SM00271">
    <property type="entry name" value="DnaJ"/>
    <property type="match status" value="1"/>
</dbReference>
<dbReference type="EMBL" id="OV696689">
    <property type="protein sequence ID" value="CAH1263825.1"/>
    <property type="molecule type" value="Genomic_DNA"/>
</dbReference>
<dbReference type="Gene3D" id="3.30.40.10">
    <property type="entry name" value="Zinc/RING finger domain, C3HC4 (zinc finger)"/>
    <property type="match status" value="1"/>
</dbReference>
<gene>
    <name evidence="7" type="primary">Hypp2775</name>
    <name evidence="7" type="ORF">BLAG_LOCUS18394</name>
</gene>
<feature type="region of interest" description="Disordered" evidence="4">
    <location>
        <begin position="638"/>
        <end position="717"/>
    </location>
</feature>
<evidence type="ECO:0000259" key="5">
    <source>
        <dbReference type="SMART" id="SM00249"/>
    </source>
</evidence>